<proteinExistence type="inferred from homology"/>
<dbReference type="Pfam" id="PF00188">
    <property type="entry name" value="CAP"/>
    <property type="match status" value="1"/>
</dbReference>
<protein>
    <recommendedName>
        <fullName evidence="6">SCP domain-containing protein</fullName>
    </recommendedName>
</protein>
<organism evidence="7 8">
    <name type="scientific">Polypedilum vanderplanki</name>
    <name type="common">Sleeping chironomid midge</name>
    <dbReference type="NCBI Taxonomy" id="319348"/>
    <lineage>
        <taxon>Eukaryota</taxon>
        <taxon>Metazoa</taxon>
        <taxon>Ecdysozoa</taxon>
        <taxon>Arthropoda</taxon>
        <taxon>Hexapoda</taxon>
        <taxon>Insecta</taxon>
        <taxon>Pterygota</taxon>
        <taxon>Neoptera</taxon>
        <taxon>Endopterygota</taxon>
        <taxon>Diptera</taxon>
        <taxon>Nematocera</taxon>
        <taxon>Chironomoidea</taxon>
        <taxon>Chironomidae</taxon>
        <taxon>Chironominae</taxon>
        <taxon>Polypedilum</taxon>
        <taxon>Polypedilum</taxon>
    </lineage>
</organism>
<evidence type="ECO:0000256" key="5">
    <source>
        <dbReference type="SAM" id="SignalP"/>
    </source>
</evidence>
<dbReference type="InterPro" id="IPR014044">
    <property type="entry name" value="CAP_dom"/>
</dbReference>
<keyword evidence="3" id="KW-0964">Secreted</keyword>
<feature type="signal peptide" evidence="5">
    <location>
        <begin position="1"/>
        <end position="24"/>
    </location>
</feature>
<dbReference type="SUPFAM" id="SSF55797">
    <property type="entry name" value="PR-1-like"/>
    <property type="match status" value="1"/>
</dbReference>
<comment type="caution">
    <text evidence="7">The sequence shown here is derived from an EMBL/GenBank/DDBJ whole genome shotgun (WGS) entry which is preliminary data.</text>
</comment>
<comment type="similarity">
    <text evidence="2">Belongs to the CRISP family.</text>
</comment>
<accession>A0A9J6CLM2</accession>
<keyword evidence="4 5" id="KW-0732">Signal</keyword>
<dbReference type="AlphaFoldDB" id="A0A9J6CLM2"/>
<evidence type="ECO:0000313" key="7">
    <source>
        <dbReference type="EMBL" id="KAG5683170.1"/>
    </source>
</evidence>
<evidence type="ECO:0000256" key="4">
    <source>
        <dbReference type="ARBA" id="ARBA00022729"/>
    </source>
</evidence>
<dbReference type="InterPro" id="IPR035940">
    <property type="entry name" value="CAP_sf"/>
</dbReference>
<dbReference type="EMBL" id="JADBJN010000001">
    <property type="protein sequence ID" value="KAG5683170.1"/>
    <property type="molecule type" value="Genomic_DNA"/>
</dbReference>
<feature type="domain" description="SCP" evidence="6">
    <location>
        <begin position="65"/>
        <end position="223"/>
    </location>
</feature>
<dbReference type="CDD" id="cd05380">
    <property type="entry name" value="CAP_euk"/>
    <property type="match status" value="1"/>
</dbReference>
<evidence type="ECO:0000259" key="6">
    <source>
        <dbReference type="SMART" id="SM00198"/>
    </source>
</evidence>
<evidence type="ECO:0000313" key="8">
    <source>
        <dbReference type="Proteomes" id="UP001107558"/>
    </source>
</evidence>
<dbReference type="Gene3D" id="3.40.33.10">
    <property type="entry name" value="CAP"/>
    <property type="match status" value="1"/>
</dbReference>
<name>A0A9J6CLM2_POLVA</name>
<dbReference type="OrthoDB" id="414826at2759"/>
<keyword evidence="8" id="KW-1185">Reference proteome</keyword>
<dbReference type="PIRSF" id="PIRSF038921">
    <property type="entry name" value="P14a"/>
    <property type="match status" value="1"/>
</dbReference>
<dbReference type="Proteomes" id="UP001107558">
    <property type="component" value="Chromosome 1"/>
</dbReference>
<dbReference type="GO" id="GO:0005576">
    <property type="term" value="C:extracellular region"/>
    <property type="evidence" value="ECO:0007669"/>
    <property type="project" value="UniProtKB-SubCell"/>
</dbReference>
<evidence type="ECO:0000256" key="1">
    <source>
        <dbReference type="ARBA" id="ARBA00004613"/>
    </source>
</evidence>
<feature type="chain" id="PRO_5039887804" description="SCP domain-containing protein" evidence="5">
    <location>
        <begin position="25"/>
        <end position="268"/>
    </location>
</feature>
<sequence length="268" mass="30504">MDRWMHTVTIYSLVLSIFICCSFAEENYCDPSLCDDGLIHTACDHYLEFAQDCGEDPEFVHLSSLQKRLILDLHNQHRNKIAQGRLPGYAPASRMPVLRWNEDLSYVAGLHARSCTTDNDNCRNTKSFKNVGQNIGVDMLGEPVHNVTAVIKHIIEAWHSEYKHGNQASIKDLSEETASSMGRFVMMINDLSNDIGCALVKFFKDDLFHVYFTCNYSSNNHLNQRVYETGPPCSNCQTGCHRLYTALCSPDEKINPNHHHIETIQSYN</sequence>
<gene>
    <name evidence="7" type="ORF">PVAND_012467</name>
</gene>
<dbReference type="SMART" id="SM00198">
    <property type="entry name" value="SCP"/>
    <property type="match status" value="1"/>
</dbReference>
<dbReference type="PANTHER" id="PTHR10334">
    <property type="entry name" value="CYSTEINE-RICH SECRETORY PROTEIN-RELATED"/>
    <property type="match status" value="1"/>
</dbReference>
<evidence type="ECO:0000256" key="2">
    <source>
        <dbReference type="ARBA" id="ARBA00009923"/>
    </source>
</evidence>
<evidence type="ECO:0000256" key="3">
    <source>
        <dbReference type="ARBA" id="ARBA00022525"/>
    </source>
</evidence>
<comment type="subcellular location">
    <subcellularLocation>
        <location evidence="1">Secreted</location>
    </subcellularLocation>
</comment>
<dbReference type="InterPro" id="IPR001283">
    <property type="entry name" value="CRISP-related"/>
</dbReference>
<reference evidence="7" key="1">
    <citation type="submission" date="2021-03" db="EMBL/GenBank/DDBJ databases">
        <title>Chromosome level genome of the anhydrobiotic midge Polypedilum vanderplanki.</title>
        <authorList>
            <person name="Yoshida Y."/>
            <person name="Kikawada T."/>
            <person name="Gusev O."/>
        </authorList>
    </citation>
    <scope>NUCLEOTIDE SEQUENCE</scope>
    <source>
        <strain evidence="7">NIAS01</strain>
        <tissue evidence="7">Whole body or cell culture</tissue>
    </source>
</reference>
<dbReference type="InterPro" id="IPR034763">
    <property type="entry name" value="P14a_insect"/>
</dbReference>